<keyword evidence="9" id="KW-1185">Reference proteome</keyword>
<feature type="transmembrane region" description="Helical" evidence="6">
    <location>
        <begin position="197"/>
        <end position="218"/>
    </location>
</feature>
<dbReference type="GO" id="GO:0005789">
    <property type="term" value="C:endoplasmic reticulum membrane"/>
    <property type="evidence" value="ECO:0007669"/>
    <property type="project" value="UniProtKB-SubCell"/>
</dbReference>
<dbReference type="PANTHER" id="PTHR10994:SF154">
    <property type="entry name" value="RETICULON-LIKE PROTEIN B11"/>
    <property type="match status" value="1"/>
</dbReference>
<keyword evidence="2 6" id="KW-0812">Transmembrane</keyword>
<dbReference type="InterPro" id="IPR003388">
    <property type="entry name" value="Reticulon"/>
</dbReference>
<dbReference type="InterPro" id="IPR045064">
    <property type="entry name" value="Reticulon-like"/>
</dbReference>
<dbReference type="OrthoDB" id="567788at2759"/>
<evidence type="ECO:0000313" key="9">
    <source>
        <dbReference type="Proteomes" id="UP001152561"/>
    </source>
</evidence>
<sequence length="257" mass="28894">MVNRRANLAAKTILHYHCQHNKALSSLLPSTVGIRSQLVKVNLFPLNTNSETRQTLIAMGDNRQSFVHHALGGGPVADMLLWRRWGASVTLLVSSTALWILFEKAGYNVLSFIANVMLLLVVILFFWAKSASLLNRPLPPIPDLEVHEESVVKAADMMRVWINHVLMIAHDIAIGGNLKLFVKVALGLWMISYVGSFFNLLTFIYMGILFSLSVPLLFQGLQIRKRRLSKLLICRTAPSNIDGMRFNCLATHWFKEG</sequence>
<evidence type="ECO:0000256" key="1">
    <source>
        <dbReference type="ARBA" id="ARBA00004477"/>
    </source>
</evidence>
<organism evidence="8 9">
    <name type="scientific">Anisodus acutangulus</name>
    <dbReference type="NCBI Taxonomy" id="402998"/>
    <lineage>
        <taxon>Eukaryota</taxon>
        <taxon>Viridiplantae</taxon>
        <taxon>Streptophyta</taxon>
        <taxon>Embryophyta</taxon>
        <taxon>Tracheophyta</taxon>
        <taxon>Spermatophyta</taxon>
        <taxon>Magnoliopsida</taxon>
        <taxon>eudicotyledons</taxon>
        <taxon>Gunneridae</taxon>
        <taxon>Pentapetalae</taxon>
        <taxon>asterids</taxon>
        <taxon>lamiids</taxon>
        <taxon>Solanales</taxon>
        <taxon>Solanaceae</taxon>
        <taxon>Solanoideae</taxon>
        <taxon>Hyoscyameae</taxon>
        <taxon>Anisodus</taxon>
    </lineage>
</organism>
<dbReference type="Proteomes" id="UP001152561">
    <property type="component" value="Unassembled WGS sequence"/>
</dbReference>
<feature type="transmembrane region" description="Helical" evidence="6">
    <location>
        <begin position="165"/>
        <end position="191"/>
    </location>
</feature>
<evidence type="ECO:0000256" key="5">
    <source>
        <dbReference type="ARBA" id="ARBA00023136"/>
    </source>
</evidence>
<evidence type="ECO:0000256" key="3">
    <source>
        <dbReference type="ARBA" id="ARBA00022824"/>
    </source>
</evidence>
<dbReference type="PROSITE" id="PS50845">
    <property type="entry name" value="RETICULON"/>
    <property type="match status" value="1"/>
</dbReference>
<keyword evidence="4 6" id="KW-1133">Transmembrane helix</keyword>
<keyword evidence="5 6" id="KW-0472">Membrane</keyword>
<evidence type="ECO:0000256" key="6">
    <source>
        <dbReference type="RuleBase" id="RU363132"/>
    </source>
</evidence>
<comment type="caution">
    <text evidence="8">The sequence shown here is derived from an EMBL/GenBank/DDBJ whole genome shotgun (WGS) entry which is preliminary data.</text>
</comment>
<gene>
    <name evidence="8" type="ORF">K7X08_008905</name>
</gene>
<dbReference type="PANTHER" id="PTHR10994">
    <property type="entry name" value="RETICULON"/>
    <property type="match status" value="1"/>
</dbReference>
<name>A0A9Q1N497_9SOLA</name>
<feature type="domain" description="Reticulon" evidence="7">
    <location>
        <begin position="76"/>
        <end position="222"/>
    </location>
</feature>
<dbReference type="GO" id="GO:0009617">
    <property type="term" value="P:response to bacterium"/>
    <property type="evidence" value="ECO:0007669"/>
    <property type="project" value="InterPro"/>
</dbReference>
<reference evidence="9" key="1">
    <citation type="journal article" date="2023" name="Proc. Natl. Acad. Sci. U.S.A.">
        <title>Genomic and structural basis for evolution of tropane alkaloid biosynthesis.</title>
        <authorList>
            <person name="Wanga Y.-J."/>
            <person name="Taina T."/>
            <person name="Yua J.-Y."/>
            <person name="Lia J."/>
            <person name="Xua B."/>
            <person name="Chenc J."/>
            <person name="D'Auriad J.C."/>
            <person name="Huanga J.-P."/>
            <person name="Huanga S.-X."/>
        </authorList>
    </citation>
    <scope>NUCLEOTIDE SEQUENCE [LARGE SCALE GENOMIC DNA]</scope>
    <source>
        <strain evidence="9">cv. KIB-2019</strain>
    </source>
</reference>
<dbReference type="AlphaFoldDB" id="A0A9Q1N497"/>
<feature type="transmembrane region" description="Helical" evidence="6">
    <location>
        <begin position="108"/>
        <end position="128"/>
    </location>
</feature>
<evidence type="ECO:0000313" key="8">
    <source>
        <dbReference type="EMBL" id="KAJ8572394.1"/>
    </source>
</evidence>
<keyword evidence="3 6" id="KW-0256">Endoplasmic reticulum</keyword>
<protein>
    <recommendedName>
        <fullName evidence="6">Reticulon-like protein</fullName>
    </recommendedName>
</protein>
<proteinExistence type="predicted"/>
<accession>A0A9Q1N497</accession>
<feature type="transmembrane region" description="Helical" evidence="6">
    <location>
        <begin position="85"/>
        <end position="102"/>
    </location>
</feature>
<dbReference type="EMBL" id="JAJAGQ010000001">
    <property type="protein sequence ID" value="KAJ8572394.1"/>
    <property type="molecule type" value="Genomic_DNA"/>
</dbReference>
<evidence type="ECO:0000259" key="7">
    <source>
        <dbReference type="PROSITE" id="PS50845"/>
    </source>
</evidence>
<comment type="subcellular location">
    <subcellularLocation>
        <location evidence="1 6">Endoplasmic reticulum membrane</location>
        <topology evidence="1 6">Multi-pass membrane protein</topology>
    </subcellularLocation>
</comment>
<evidence type="ECO:0000256" key="4">
    <source>
        <dbReference type="ARBA" id="ARBA00022989"/>
    </source>
</evidence>
<dbReference type="Pfam" id="PF02453">
    <property type="entry name" value="Reticulon"/>
    <property type="match status" value="1"/>
</dbReference>
<evidence type="ECO:0000256" key="2">
    <source>
        <dbReference type="ARBA" id="ARBA00022692"/>
    </source>
</evidence>